<evidence type="ECO:0000256" key="3">
    <source>
        <dbReference type="ARBA" id="ARBA00022989"/>
    </source>
</evidence>
<comment type="caution">
    <text evidence="8">The sequence shown here is derived from an EMBL/GenBank/DDBJ whole genome shotgun (WGS) entry which is preliminary data.</text>
</comment>
<dbReference type="InterPro" id="IPR013525">
    <property type="entry name" value="ABC2_TM"/>
</dbReference>
<organism evidence="8 9">
    <name type="scientific">Actinocrispum wychmicini</name>
    <dbReference type="NCBI Taxonomy" id="1213861"/>
    <lineage>
        <taxon>Bacteria</taxon>
        <taxon>Bacillati</taxon>
        <taxon>Actinomycetota</taxon>
        <taxon>Actinomycetes</taxon>
        <taxon>Pseudonocardiales</taxon>
        <taxon>Pseudonocardiaceae</taxon>
        <taxon>Actinocrispum</taxon>
    </lineage>
</organism>
<keyword evidence="9" id="KW-1185">Reference proteome</keyword>
<dbReference type="InterPro" id="IPR047817">
    <property type="entry name" value="ABC2_TM_bact-type"/>
</dbReference>
<evidence type="ECO:0000256" key="4">
    <source>
        <dbReference type="ARBA" id="ARBA00023136"/>
    </source>
</evidence>
<name>A0A4V6NNZ5_9PSEU</name>
<evidence type="ECO:0000256" key="2">
    <source>
        <dbReference type="ARBA" id="ARBA00022692"/>
    </source>
</evidence>
<dbReference type="Proteomes" id="UP000295680">
    <property type="component" value="Unassembled WGS sequence"/>
</dbReference>
<keyword evidence="6" id="KW-0813">Transport</keyword>
<keyword evidence="5" id="KW-0046">Antibiotic resistance</keyword>
<dbReference type="OrthoDB" id="3370990at2"/>
<evidence type="ECO:0000313" key="8">
    <source>
        <dbReference type="EMBL" id="TCO61020.1"/>
    </source>
</evidence>
<feature type="transmembrane region" description="Helical" evidence="6">
    <location>
        <begin position="104"/>
        <end position="131"/>
    </location>
</feature>
<dbReference type="PANTHER" id="PTHR43229:SF2">
    <property type="entry name" value="NODULATION PROTEIN J"/>
    <property type="match status" value="1"/>
</dbReference>
<proteinExistence type="inferred from homology"/>
<dbReference type="Pfam" id="PF01061">
    <property type="entry name" value="ABC2_membrane"/>
    <property type="match status" value="1"/>
</dbReference>
<dbReference type="InterPro" id="IPR000412">
    <property type="entry name" value="ABC_2_transport"/>
</dbReference>
<dbReference type="PANTHER" id="PTHR43229">
    <property type="entry name" value="NODULATION PROTEIN J"/>
    <property type="match status" value="1"/>
</dbReference>
<feature type="transmembrane region" description="Helical" evidence="6">
    <location>
        <begin position="62"/>
        <end position="83"/>
    </location>
</feature>
<comment type="similarity">
    <text evidence="6">Belongs to the ABC-2 integral membrane protein family.</text>
</comment>
<dbReference type="GO" id="GO:0046677">
    <property type="term" value="P:response to antibiotic"/>
    <property type="evidence" value="ECO:0007669"/>
    <property type="project" value="UniProtKB-KW"/>
</dbReference>
<dbReference type="EMBL" id="SLWS01000003">
    <property type="protein sequence ID" value="TCO61020.1"/>
    <property type="molecule type" value="Genomic_DNA"/>
</dbReference>
<evidence type="ECO:0000313" key="9">
    <source>
        <dbReference type="Proteomes" id="UP000295680"/>
    </source>
</evidence>
<dbReference type="PIRSF" id="PIRSF006648">
    <property type="entry name" value="DrrB"/>
    <property type="match status" value="1"/>
</dbReference>
<comment type="subcellular location">
    <subcellularLocation>
        <location evidence="6">Cell membrane</location>
        <topology evidence="6">Multi-pass membrane protein</topology>
    </subcellularLocation>
    <subcellularLocation>
        <location evidence="1">Membrane</location>
        <topology evidence="1">Multi-pass membrane protein</topology>
    </subcellularLocation>
</comment>
<evidence type="ECO:0000256" key="5">
    <source>
        <dbReference type="ARBA" id="ARBA00023251"/>
    </source>
</evidence>
<feature type="transmembrane region" description="Helical" evidence="6">
    <location>
        <begin position="29"/>
        <end position="50"/>
    </location>
</feature>
<reference evidence="8 9" key="1">
    <citation type="submission" date="2019-03" db="EMBL/GenBank/DDBJ databases">
        <title>Genomic Encyclopedia of Type Strains, Phase IV (KMG-IV): sequencing the most valuable type-strain genomes for metagenomic binning, comparative biology and taxonomic classification.</title>
        <authorList>
            <person name="Goeker M."/>
        </authorList>
    </citation>
    <scope>NUCLEOTIDE SEQUENCE [LARGE SCALE GENOMIC DNA]</scope>
    <source>
        <strain evidence="8 9">DSM 45934</strain>
    </source>
</reference>
<keyword evidence="4 6" id="KW-0472">Membrane</keyword>
<feature type="transmembrane region" description="Helical" evidence="6">
    <location>
        <begin position="232"/>
        <end position="252"/>
    </location>
</feature>
<dbReference type="GO" id="GO:0140359">
    <property type="term" value="F:ABC-type transporter activity"/>
    <property type="evidence" value="ECO:0007669"/>
    <property type="project" value="InterPro"/>
</dbReference>
<dbReference type="PROSITE" id="PS51012">
    <property type="entry name" value="ABC_TM2"/>
    <property type="match status" value="1"/>
</dbReference>
<dbReference type="InterPro" id="IPR051784">
    <property type="entry name" value="Nod_factor_ABC_transporter"/>
</dbReference>
<sequence>MTSLRWAIADGWTITRRDLIHWVRDPTQVIFGVLFTIMIALMFAYLFGGAMIVPGGGNYREFLVPGMFGMNMLFGIGATMEAVRKDIDRGVTDRFRSMPMSNSAVLLGRSLADMLNSTLVLLALVGCGLAIGWRPNNSVGETALAFALLLLVRYAFVWLGIYLGLVVKTPTVVQTLEFPVGFLANVFVAPSTMPAWLGTIADWNPLSSTVAAIRELFGNPGWGGDSWVTQHAVLMAFVWPVVILAIFFPLAVRRYWRLSS</sequence>
<dbReference type="RefSeq" id="WP_132116427.1">
    <property type="nucleotide sequence ID" value="NZ_SLWS01000003.1"/>
</dbReference>
<accession>A0A4V6NNZ5</accession>
<feature type="domain" description="ABC transmembrane type-2" evidence="7">
    <location>
        <begin position="27"/>
        <end position="258"/>
    </location>
</feature>
<dbReference type="GO" id="GO:0043190">
    <property type="term" value="C:ATP-binding cassette (ABC) transporter complex"/>
    <property type="evidence" value="ECO:0007669"/>
    <property type="project" value="InterPro"/>
</dbReference>
<evidence type="ECO:0000256" key="6">
    <source>
        <dbReference type="RuleBase" id="RU361157"/>
    </source>
</evidence>
<feature type="transmembrane region" description="Helical" evidence="6">
    <location>
        <begin position="143"/>
        <end position="166"/>
    </location>
</feature>
<keyword evidence="3 6" id="KW-1133">Transmembrane helix</keyword>
<feature type="transmembrane region" description="Helical" evidence="6">
    <location>
        <begin position="178"/>
        <end position="197"/>
    </location>
</feature>
<keyword evidence="2 6" id="KW-0812">Transmembrane</keyword>
<dbReference type="AlphaFoldDB" id="A0A4V6NNZ5"/>
<gene>
    <name evidence="8" type="ORF">EV192_103603</name>
</gene>
<evidence type="ECO:0000259" key="7">
    <source>
        <dbReference type="PROSITE" id="PS51012"/>
    </source>
</evidence>
<keyword evidence="6" id="KW-1003">Cell membrane</keyword>
<protein>
    <recommendedName>
        <fullName evidence="6">Transport permease protein</fullName>
    </recommendedName>
</protein>
<evidence type="ECO:0000256" key="1">
    <source>
        <dbReference type="ARBA" id="ARBA00004141"/>
    </source>
</evidence>